<protein>
    <recommendedName>
        <fullName evidence="2">protein-tyrosine-phosphatase</fullName>
        <ecNumber evidence="2">3.1.3.48</ecNumber>
    </recommendedName>
</protein>
<dbReference type="Pfam" id="PF19567">
    <property type="entry name" value="CpsB_CapC"/>
    <property type="match status" value="1"/>
</dbReference>
<name>A0A7D6VTZ6_9CLOT</name>
<evidence type="ECO:0000256" key="2">
    <source>
        <dbReference type="ARBA" id="ARBA00013064"/>
    </source>
</evidence>
<dbReference type="InterPro" id="IPR016195">
    <property type="entry name" value="Pol/histidinol_Pase-like"/>
</dbReference>
<evidence type="ECO:0000313" key="6">
    <source>
        <dbReference type="EMBL" id="QLY79112.1"/>
    </source>
</evidence>
<dbReference type="RefSeq" id="WP_181601335.1">
    <property type="nucleotide sequence ID" value="NZ_CP059378.1"/>
</dbReference>
<evidence type="ECO:0000256" key="1">
    <source>
        <dbReference type="ARBA" id="ARBA00005750"/>
    </source>
</evidence>
<keyword evidence="4" id="KW-0904">Protein phosphatase</keyword>
<reference evidence="6 7" key="1">
    <citation type="submission" date="2020-07" db="EMBL/GenBank/DDBJ databases">
        <title>Electron transfer.</title>
        <authorList>
            <person name="Huang L."/>
            <person name="Liu X."/>
            <person name="Zhou S."/>
        </authorList>
    </citation>
    <scope>NUCLEOTIDE SEQUENCE [LARGE SCALE GENOMIC DNA]</scope>
    <source>
        <strain evidence="6 7">Lx1</strain>
    </source>
</reference>
<dbReference type="InterPro" id="IPR016667">
    <property type="entry name" value="Caps_polysacc_synth_CpsB/CapC"/>
</dbReference>
<proteinExistence type="inferred from homology"/>
<keyword evidence="3" id="KW-0378">Hydrolase</keyword>
<evidence type="ECO:0000256" key="3">
    <source>
        <dbReference type="ARBA" id="ARBA00022801"/>
    </source>
</evidence>
<dbReference type="SUPFAM" id="SSF89550">
    <property type="entry name" value="PHP domain-like"/>
    <property type="match status" value="1"/>
</dbReference>
<dbReference type="EMBL" id="CP059378">
    <property type="protein sequence ID" value="QLY79112.1"/>
    <property type="molecule type" value="Genomic_DNA"/>
</dbReference>
<organism evidence="6 7">
    <name type="scientific">Clostridium intestinale</name>
    <dbReference type="NCBI Taxonomy" id="36845"/>
    <lineage>
        <taxon>Bacteria</taxon>
        <taxon>Bacillati</taxon>
        <taxon>Bacillota</taxon>
        <taxon>Clostridia</taxon>
        <taxon>Eubacteriales</taxon>
        <taxon>Clostridiaceae</taxon>
        <taxon>Clostridium</taxon>
    </lineage>
</organism>
<dbReference type="GO" id="GO:0030145">
    <property type="term" value="F:manganese ion binding"/>
    <property type="evidence" value="ECO:0007669"/>
    <property type="project" value="InterPro"/>
</dbReference>
<gene>
    <name evidence="6" type="ORF">HZF06_18805</name>
</gene>
<dbReference type="AlphaFoldDB" id="A0A7D6VTZ6"/>
<accession>A0A7D6VTZ6</accession>
<sequence length="253" mass="29547">MIDFHSHIIYGVDDGAKDIHISMDMIKNAEKEGTKYICATSHYLLGEYEPDREEYFNKLKELREKSNIHIISGLEVYMDPRLPDLYKEKKIWGINEGLYMLIEFPMRDVPKYSMDVLYELTVLGIKPIIAHPERNIKLINNIDMIEEFIEEGYLLQLNANSLLGKHGQAEKAFGEELVKRNMIHLVGSDGHNNSFRKTDIKEALKRLEELNPELHGFILENEKRVLEGLEIDVPEIRELKEKKKGFFGLFKRK</sequence>
<evidence type="ECO:0000256" key="5">
    <source>
        <dbReference type="ARBA" id="ARBA00051722"/>
    </source>
</evidence>
<dbReference type="PIRSF" id="PIRSF016557">
    <property type="entry name" value="Caps_synth_CpsB"/>
    <property type="match status" value="1"/>
</dbReference>
<evidence type="ECO:0000313" key="7">
    <source>
        <dbReference type="Proteomes" id="UP000512286"/>
    </source>
</evidence>
<dbReference type="EC" id="3.1.3.48" evidence="2"/>
<dbReference type="PANTHER" id="PTHR39181:SF1">
    <property type="entry name" value="TYROSINE-PROTEIN PHOSPHATASE YWQE"/>
    <property type="match status" value="1"/>
</dbReference>
<dbReference type="GO" id="GO:0004725">
    <property type="term" value="F:protein tyrosine phosphatase activity"/>
    <property type="evidence" value="ECO:0007669"/>
    <property type="project" value="UniProtKB-EC"/>
</dbReference>
<dbReference type="Proteomes" id="UP000512286">
    <property type="component" value="Chromosome"/>
</dbReference>
<comment type="catalytic activity">
    <reaction evidence="5">
        <text>O-phospho-L-tyrosyl-[protein] + H2O = L-tyrosyl-[protein] + phosphate</text>
        <dbReference type="Rhea" id="RHEA:10684"/>
        <dbReference type="Rhea" id="RHEA-COMP:10136"/>
        <dbReference type="Rhea" id="RHEA-COMP:20101"/>
        <dbReference type="ChEBI" id="CHEBI:15377"/>
        <dbReference type="ChEBI" id="CHEBI:43474"/>
        <dbReference type="ChEBI" id="CHEBI:46858"/>
        <dbReference type="ChEBI" id="CHEBI:61978"/>
        <dbReference type="EC" id="3.1.3.48"/>
    </reaction>
</comment>
<dbReference type="PANTHER" id="PTHR39181">
    <property type="entry name" value="TYROSINE-PROTEIN PHOSPHATASE YWQE"/>
    <property type="match status" value="1"/>
</dbReference>
<evidence type="ECO:0000256" key="4">
    <source>
        <dbReference type="ARBA" id="ARBA00022912"/>
    </source>
</evidence>
<dbReference type="Gene3D" id="3.20.20.140">
    <property type="entry name" value="Metal-dependent hydrolases"/>
    <property type="match status" value="1"/>
</dbReference>
<dbReference type="KEGG" id="cint:HZF06_18805"/>
<comment type="similarity">
    <text evidence="1">Belongs to the metallo-dependent hydrolases superfamily. CpsB/CapC family.</text>
</comment>